<dbReference type="InterPro" id="IPR013108">
    <property type="entry name" value="Amidohydro_3"/>
</dbReference>
<organism evidence="3">
    <name type="scientific">Variovorax paradoxus (strain S110)</name>
    <dbReference type="NCBI Taxonomy" id="543728"/>
    <lineage>
        <taxon>Bacteria</taxon>
        <taxon>Pseudomonadati</taxon>
        <taxon>Pseudomonadota</taxon>
        <taxon>Betaproteobacteria</taxon>
        <taxon>Burkholderiales</taxon>
        <taxon>Comamonadaceae</taxon>
        <taxon>Variovorax</taxon>
    </lineage>
</organism>
<dbReference type="GO" id="GO:0004131">
    <property type="term" value="F:cytosine deaminase activity"/>
    <property type="evidence" value="ECO:0007669"/>
    <property type="project" value="TreeGrafter"/>
</dbReference>
<feature type="compositionally biased region" description="Polar residues" evidence="1">
    <location>
        <begin position="424"/>
        <end position="445"/>
    </location>
</feature>
<accession>C5CMA2</accession>
<feature type="domain" description="Amidohydrolase 3" evidence="2">
    <location>
        <begin position="106"/>
        <end position="338"/>
    </location>
</feature>
<dbReference type="eggNOG" id="COG0402">
    <property type="taxonomic scope" value="Bacteria"/>
</dbReference>
<dbReference type="Gene3D" id="3.20.20.140">
    <property type="entry name" value="Metal-dependent hydrolases"/>
    <property type="match status" value="1"/>
</dbReference>
<evidence type="ECO:0000259" key="2">
    <source>
        <dbReference type="Pfam" id="PF07969"/>
    </source>
</evidence>
<reference evidence="3" key="1">
    <citation type="submission" date="2009-06" db="EMBL/GenBank/DDBJ databases">
        <title>Complete sequence of chromosome 1 of Variovorax paradoxus S110.</title>
        <authorList>
            <consortium name="US DOE Joint Genome Institute"/>
            <person name="Lucas S."/>
            <person name="Copeland A."/>
            <person name="Lapidus A."/>
            <person name="Glavina del Rio T."/>
            <person name="Tice H."/>
            <person name="Bruce D."/>
            <person name="Goodwin L."/>
            <person name="Pitluck S."/>
            <person name="Chertkov O."/>
            <person name="Brettin T."/>
            <person name="Detter J.C."/>
            <person name="Han C."/>
            <person name="Larimer F."/>
            <person name="Land M."/>
            <person name="Hauser L."/>
            <person name="Kyrpides N."/>
            <person name="Ovchinnikova G."/>
            <person name="Orwin P."/>
            <person name="Leadbetter J.R."/>
            <person name="Spain J.C."/>
            <person name="Han J.I."/>
        </authorList>
    </citation>
    <scope>NUCLEOTIDE SEQUENCE</scope>
    <source>
        <strain evidence="3">S110</strain>
    </source>
</reference>
<dbReference type="EMBL" id="CP001635">
    <property type="protein sequence ID" value="ACS21361.1"/>
    <property type="molecule type" value="Genomic_DNA"/>
</dbReference>
<keyword evidence="3" id="KW-0378">Hydrolase</keyword>
<dbReference type="KEGG" id="vap:Vapar_4756"/>
<evidence type="ECO:0000256" key="1">
    <source>
        <dbReference type="SAM" id="MobiDB-lite"/>
    </source>
</evidence>
<dbReference type="SUPFAM" id="SSF51338">
    <property type="entry name" value="Composite domain of metallo-dependent hydrolases"/>
    <property type="match status" value="1"/>
</dbReference>
<dbReference type="AlphaFoldDB" id="C5CMA2"/>
<dbReference type="InterPro" id="IPR032466">
    <property type="entry name" value="Metal_Hydrolase"/>
</dbReference>
<protein>
    <submittedName>
        <fullName evidence="3">Amidohydrolase 3</fullName>
    </submittedName>
</protein>
<dbReference type="STRING" id="543728.Vapar_4756"/>
<dbReference type="PANTHER" id="PTHR32027">
    <property type="entry name" value="CYTOSINE DEAMINASE"/>
    <property type="match status" value="1"/>
</dbReference>
<feature type="region of interest" description="Disordered" evidence="1">
    <location>
        <begin position="373"/>
        <end position="445"/>
    </location>
</feature>
<name>C5CMA2_VARPS</name>
<dbReference type="SUPFAM" id="SSF51556">
    <property type="entry name" value="Metallo-dependent hydrolases"/>
    <property type="match status" value="1"/>
</dbReference>
<dbReference type="GO" id="GO:0035888">
    <property type="term" value="F:isoguanine deaminase activity"/>
    <property type="evidence" value="ECO:0007669"/>
    <property type="project" value="TreeGrafter"/>
</dbReference>
<dbReference type="Gene3D" id="2.30.40.10">
    <property type="entry name" value="Urease, subunit C, domain 1"/>
    <property type="match status" value="1"/>
</dbReference>
<sequence length="445" mass="48147">MKAPALLGNARLPRWLLPAGWPERDGVPVLARIALEAGRVQSVRPASGPDEPHPEAWDLAGTLVLPGFVDAHTHLDKAFTLPRMKKVQPGLLGAIDAMLADRVHWNAADVHERAARGLQWAWECGTTHVRTHVDWWEPDTVPLAWPVMAELAQEWAGRVRLEQVSLIKLPLFEDAAQALRLARQVKATGPHALLGGFVHSTNWSENALRNLLVAAQACDLDVDLHVDEELNSAAAGLQTTARILREIGFEGRVVCGHVCALAAQPEAEALATLDAVARAPITIVSLPATNLLLQDAVTGRTPRLRGLTLVKEARERGIPLLFASDNVQDPFCRLGSFDPVEALGTAALVAQLPDPFDDWSQALCRGDWLQRAPRHGGAHAGGRQGRPRAVHPGRPPWLAFAQRHPRGAARGPRHAWRRGALPSPLTNKGTPCSTATSRPTASCPT</sequence>
<dbReference type="InterPro" id="IPR052349">
    <property type="entry name" value="Metallo-hydrolase_Enzymes"/>
</dbReference>
<gene>
    <name evidence="3" type="ordered locus">Vapar_4756</name>
</gene>
<dbReference type="Pfam" id="PF07969">
    <property type="entry name" value="Amidohydro_3"/>
    <property type="match status" value="1"/>
</dbReference>
<dbReference type="HOGENOM" id="CLU_031758_5_1_4"/>
<dbReference type="PANTHER" id="PTHR32027:SF0">
    <property type="entry name" value="CYTOSINE DEAMINASE"/>
    <property type="match status" value="1"/>
</dbReference>
<proteinExistence type="predicted"/>
<evidence type="ECO:0000313" key="3">
    <source>
        <dbReference type="EMBL" id="ACS21361.1"/>
    </source>
</evidence>
<dbReference type="GO" id="GO:0006209">
    <property type="term" value="P:cytosine catabolic process"/>
    <property type="evidence" value="ECO:0007669"/>
    <property type="project" value="TreeGrafter"/>
</dbReference>
<feature type="compositionally biased region" description="Basic residues" evidence="1">
    <location>
        <begin position="403"/>
        <end position="417"/>
    </location>
</feature>
<dbReference type="InterPro" id="IPR011059">
    <property type="entry name" value="Metal-dep_hydrolase_composite"/>
</dbReference>